<feature type="compositionally biased region" description="Polar residues" evidence="1">
    <location>
        <begin position="330"/>
        <end position="352"/>
    </location>
</feature>
<proteinExistence type="predicted"/>
<dbReference type="Gene3D" id="3.10.20.90">
    <property type="entry name" value="Phosphatidylinositol 3-kinase Catalytic Subunit, Chain A, domain 1"/>
    <property type="match status" value="1"/>
</dbReference>
<keyword evidence="4" id="KW-1185">Reference proteome</keyword>
<name>A0A1R1XYT4_9FUNG</name>
<feature type="domain" description="UBX" evidence="2">
    <location>
        <begin position="464"/>
        <end position="542"/>
    </location>
</feature>
<dbReference type="GO" id="GO:0036503">
    <property type="term" value="P:ERAD pathway"/>
    <property type="evidence" value="ECO:0007669"/>
    <property type="project" value="TreeGrafter"/>
</dbReference>
<gene>
    <name evidence="3" type="ORF">AYI70_g4530</name>
</gene>
<feature type="compositionally biased region" description="Basic and acidic residues" evidence="1">
    <location>
        <begin position="401"/>
        <end position="412"/>
    </location>
</feature>
<dbReference type="CDD" id="cd01767">
    <property type="entry name" value="UBX"/>
    <property type="match status" value="1"/>
</dbReference>
<dbReference type="Pfam" id="PF00789">
    <property type="entry name" value="UBX"/>
    <property type="match status" value="1"/>
</dbReference>
<dbReference type="Proteomes" id="UP000187283">
    <property type="component" value="Unassembled WGS sequence"/>
</dbReference>
<evidence type="ECO:0000259" key="2">
    <source>
        <dbReference type="PROSITE" id="PS50033"/>
    </source>
</evidence>
<evidence type="ECO:0000313" key="3">
    <source>
        <dbReference type="EMBL" id="OMJ19765.1"/>
    </source>
</evidence>
<dbReference type="PROSITE" id="PS50033">
    <property type="entry name" value="UBX"/>
    <property type="match status" value="1"/>
</dbReference>
<evidence type="ECO:0000256" key="1">
    <source>
        <dbReference type="SAM" id="MobiDB-lite"/>
    </source>
</evidence>
<feature type="region of interest" description="Disordered" evidence="1">
    <location>
        <begin position="591"/>
        <end position="666"/>
    </location>
</feature>
<dbReference type="SMART" id="SM00166">
    <property type="entry name" value="UBX"/>
    <property type="match status" value="1"/>
</dbReference>
<feature type="compositionally biased region" description="Polar residues" evidence="1">
    <location>
        <begin position="608"/>
        <end position="625"/>
    </location>
</feature>
<feature type="compositionally biased region" description="Polar residues" evidence="1">
    <location>
        <begin position="372"/>
        <end position="382"/>
    </location>
</feature>
<feature type="compositionally biased region" description="Low complexity" evidence="1">
    <location>
        <begin position="315"/>
        <end position="329"/>
    </location>
</feature>
<protein>
    <recommendedName>
        <fullName evidence="2">UBX domain-containing protein</fullName>
    </recommendedName>
</protein>
<dbReference type="STRING" id="133412.A0A1R1XYT4"/>
<dbReference type="AlphaFoldDB" id="A0A1R1XYT4"/>
<reference evidence="3 4" key="1">
    <citation type="submission" date="2017-01" db="EMBL/GenBank/DDBJ databases">
        <authorList>
            <person name="Mah S.A."/>
            <person name="Swanson W.J."/>
            <person name="Moy G.W."/>
            <person name="Vacquier V.D."/>
        </authorList>
    </citation>
    <scope>NUCLEOTIDE SEQUENCE [LARGE SCALE GENOMIC DNA]</scope>
    <source>
        <strain evidence="3 4">GSMNP</strain>
    </source>
</reference>
<dbReference type="PANTHER" id="PTHR46424:SF1">
    <property type="entry name" value="UBX DOMAIN-CONTAINING PROTEIN 4"/>
    <property type="match status" value="1"/>
</dbReference>
<dbReference type="OrthoDB" id="2445133at2759"/>
<organism evidence="3 4">
    <name type="scientific">Smittium culicis</name>
    <dbReference type="NCBI Taxonomy" id="133412"/>
    <lineage>
        <taxon>Eukaryota</taxon>
        <taxon>Fungi</taxon>
        <taxon>Fungi incertae sedis</taxon>
        <taxon>Zoopagomycota</taxon>
        <taxon>Kickxellomycotina</taxon>
        <taxon>Harpellomycetes</taxon>
        <taxon>Harpellales</taxon>
        <taxon>Legeriomycetaceae</taxon>
        <taxon>Smittium</taxon>
    </lineage>
</organism>
<dbReference type="InterPro" id="IPR029071">
    <property type="entry name" value="Ubiquitin-like_domsf"/>
</dbReference>
<evidence type="ECO:0000313" key="4">
    <source>
        <dbReference type="Proteomes" id="UP000187283"/>
    </source>
</evidence>
<sequence length="666" mass="74517">MQSLQINDGGGYYRARRKRNGGRNQYFKKLLKWGQMDFEYAFTIVGVWTSVRGWGQSVADCCVQTGGCKLLSCRSCARFGFLRNRKQLLYPDDKHLQLLTAHRVVLGLRESAVRCWLVAVLVRLVPGIQCAAFCAQTLCAVLSAGLLFGGFVVSFVRLQLQYQPSRARLLLLDSAPLIGSSPPNHYIPTHIFPILSFSIYLLSQIKFSLYPFPLLSSLQFTPPFYSLLNHPLFLSFVEKMTTDTLNWSSKSSSEAVYEALTTNKVFLAFVSVDIPSVPRLVFVRAGTCLKNYDSSVTLQEITDFISTLEIVPLSSSSNSTETFSDNSNDLSQGSSIEETSKINAQIKSNEGESSGKPLGNPENVKENKDAESNSIPKQLQETNNDKAKNLDAKKSKQSKNIKLDNSEENPKPYLKISKEDQEYKKNLLLEISRDRKAINESRKFFDISKAAKADSTIVQPNKPVNVNISKISVRLTNGDIKKFEFKPTDTFGKVREEISPLLQDLKKNYQIIQSYPARVLDQSVDSTTLYDLDLVPSASLSIKVIESSSLVAEKSSSFFNYILDFLTGLIYRLYAFYLGVPYQSPAKLSYIPKRPSLDPSSSKDRSKYNSFDSESKSSPVKNISIDQDDEKASTLRRRKNTRKSGTGNASDSDNVPLYNGNSTNVQ</sequence>
<dbReference type="PANTHER" id="PTHR46424">
    <property type="entry name" value="UBX DOMAIN-CONTAINING PROTEIN 4"/>
    <property type="match status" value="1"/>
</dbReference>
<dbReference type="InterPro" id="IPR001012">
    <property type="entry name" value="UBX_dom"/>
</dbReference>
<feature type="compositionally biased region" description="Polar residues" evidence="1">
    <location>
        <begin position="643"/>
        <end position="666"/>
    </location>
</feature>
<dbReference type="GO" id="GO:0005783">
    <property type="term" value="C:endoplasmic reticulum"/>
    <property type="evidence" value="ECO:0007669"/>
    <property type="project" value="TreeGrafter"/>
</dbReference>
<accession>A0A1R1XYT4</accession>
<dbReference type="SUPFAM" id="SSF54236">
    <property type="entry name" value="Ubiquitin-like"/>
    <property type="match status" value="1"/>
</dbReference>
<comment type="caution">
    <text evidence="3">The sequence shown here is derived from an EMBL/GenBank/DDBJ whole genome shotgun (WGS) entry which is preliminary data.</text>
</comment>
<feature type="compositionally biased region" description="Basic and acidic residues" evidence="1">
    <location>
        <begin position="383"/>
        <end position="394"/>
    </location>
</feature>
<feature type="region of interest" description="Disordered" evidence="1">
    <location>
        <begin position="315"/>
        <end position="412"/>
    </location>
</feature>
<dbReference type="EMBL" id="LSSN01001405">
    <property type="protein sequence ID" value="OMJ19765.1"/>
    <property type="molecule type" value="Genomic_DNA"/>
</dbReference>